<reference evidence="1" key="1">
    <citation type="journal article" date="2018" name="Genome Biol.">
        <title>SKESA: strategic k-mer extension for scrupulous assemblies.</title>
        <authorList>
            <person name="Souvorov A."/>
            <person name="Agarwala R."/>
            <person name="Lipman D.J."/>
        </authorList>
    </citation>
    <scope>NUCLEOTIDE SEQUENCE</scope>
    <source>
        <strain evidence="1">13-4272</strain>
    </source>
</reference>
<comment type="caution">
    <text evidence="1">The sequence shown here is derived from an EMBL/GenBank/DDBJ whole genome shotgun (WGS) entry which is preliminary data.</text>
</comment>
<proteinExistence type="predicted"/>
<dbReference type="EMBL" id="DAAUDP010000016">
    <property type="protein sequence ID" value="HAF1208921.1"/>
    <property type="molecule type" value="Genomic_DNA"/>
</dbReference>
<evidence type="ECO:0000313" key="1">
    <source>
        <dbReference type="EMBL" id="HAF1208921.1"/>
    </source>
</evidence>
<dbReference type="AlphaFoldDB" id="A0A742IDL6"/>
<sequence length="36" mass="3897">PVKQLPVLGGRPLNRAQNLAKIAEIRAKFGLKGVRS</sequence>
<name>A0A742IDL6_SALMU</name>
<feature type="non-terminal residue" evidence="1">
    <location>
        <position position="1"/>
    </location>
</feature>
<protein>
    <submittedName>
        <fullName evidence="1">Replication protein P</fullName>
    </submittedName>
</protein>
<reference evidence="1" key="2">
    <citation type="submission" date="2018-07" db="EMBL/GenBank/DDBJ databases">
        <authorList>
            <consortium name="NCBI Pathogen Detection Project"/>
        </authorList>
    </citation>
    <scope>NUCLEOTIDE SEQUENCE</scope>
    <source>
        <strain evidence="1">13-4272</strain>
    </source>
</reference>
<accession>A0A742IDL6</accession>
<gene>
    <name evidence="1" type="ORF">G9G20_004972</name>
</gene>
<organism evidence="1">
    <name type="scientific">Salmonella muenchen</name>
    <dbReference type="NCBI Taxonomy" id="596"/>
    <lineage>
        <taxon>Bacteria</taxon>
        <taxon>Pseudomonadati</taxon>
        <taxon>Pseudomonadota</taxon>
        <taxon>Gammaproteobacteria</taxon>
        <taxon>Enterobacterales</taxon>
        <taxon>Enterobacteriaceae</taxon>
        <taxon>Salmonella</taxon>
    </lineage>
</organism>